<comment type="caution">
    <text evidence="4">The sequence shown here is derived from an EMBL/GenBank/DDBJ whole genome shotgun (WGS) entry which is preliminary data.</text>
</comment>
<name>A0A8H9KUS4_9SPHI</name>
<feature type="domain" description="NodB homology" evidence="3">
    <location>
        <begin position="26"/>
        <end position="200"/>
    </location>
</feature>
<dbReference type="PANTHER" id="PTHR10587:SF133">
    <property type="entry name" value="CHITIN DEACETYLASE 1-RELATED"/>
    <property type="match status" value="1"/>
</dbReference>
<sequence length="204" mass="24080">MHFVRPFFILNYVYPQAIWRKEKDINNIYLTFDDGPIPEITPWILDCLKEKKVKATFFCVGENVSKYPEIFQRILDEGHAVGNHTYNHLKGWATDDQKYFENIEKSNKLIQSNLFRPPYGRASKSQMKKLAKDYQIIMWDVLTGDYDKNISPEQCYKNCINYSRNGSIIVFHDNIKAIDNVQFALPRSIDYLLQKGFQFKTLFV</sequence>
<dbReference type="GO" id="GO:0016810">
    <property type="term" value="F:hydrolase activity, acting on carbon-nitrogen (but not peptide) bonds"/>
    <property type="evidence" value="ECO:0007669"/>
    <property type="project" value="InterPro"/>
</dbReference>
<keyword evidence="5" id="KW-1185">Reference proteome</keyword>
<dbReference type="AlphaFoldDB" id="A0A8H9KUS4"/>
<dbReference type="Pfam" id="PF01522">
    <property type="entry name" value="Polysacc_deac_1"/>
    <property type="match status" value="1"/>
</dbReference>
<dbReference type="PANTHER" id="PTHR10587">
    <property type="entry name" value="GLYCOSYL TRANSFERASE-RELATED"/>
    <property type="match status" value="1"/>
</dbReference>
<dbReference type="RefSeq" id="WP_094281989.1">
    <property type="nucleotide sequence ID" value="NZ_BMKM01000002.1"/>
</dbReference>
<dbReference type="PROSITE" id="PS51677">
    <property type="entry name" value="NODB"/>
    <property type="match status" value="1"/>
</dbReference>
<dbReference type="GO" id="GO:0005975">
    <property type="term" value="P:carbohydrate metabolic process"/>
    <property type="evidence" value="ECO:0007669"/>
    <property type="project" value="InterPro"/>
</dbReference>
<dbReference type="GO" id="GO:0016020">
    <property type="term" value="C:membrane"/>
    <property type="evidence" value="ECO:0007669"/>
    <property type="project" value="TreeGrafter"/>
</dbReference>
<accession>A0A8H9KUS4</accession>
<evidence type="ECO:0000256" key="1">
    <source>
        <dbReference type="ARBA" id="ARBA00022723"/>
    </source>
</evidence>
<dbReference type="CDD" id="cd10917">
    <property type="entry name" value="CE4_NodB_like_6s_7s"/>
    <property type="match status" value="1"/>
</dbReference>
<dbReference type="Proteomes" id="UP000614460">
    <property type="component" value="Unassembled WGS sequence"/>
</dbReference>
<dbReference type="Gene3D" id="3.20.20.370">
    <property type="entry name" value="Glycoside hydrolase/deacetylase"/>
    <property type="match status" value="1"/>
</dbReference>
<organism evidence="4 5">
    <name type="scientific">Sphingobacterium cellulitidis</name>
    <dbReference type="NCBI Taxonomy" id="1768011"/>
    <lineage>
        <taxon>Bacteria</taxon>
        <taxon>Pseudomonadati</taxon>
        <taxon>Bacteroidota</taxon>
        <taxon>Sphingobacteriia</taxon>
        <taxon>Sphingobacteriales</taxon>
        <taxon>Sphingobacteriaceae</taxon>
        <taxon>Sphingobacterium</taxon>
    </lineage>
</organism>
<evidence type="ECO:0000313" key="5">
    <source>
        <dbReference type="Proteomes" id="UP000614460"/>
    </source>
</evidence>
<dbReference type="SUPFAM" id="SSF88713">
    <property type="entry name" value="Glycoside hydrolase/deacetylase"/>
    <property type="match status" value="1"/>
</dbReference>
<evidence type="ECO:0000259" key="3">
    <source>
        <dbReference type="PROSITE" id="PS51677"/>
    </source>
</evidence>
<dbReference type="InterPro" id="IPR011330">
    <property type="entry name" value="Glyco_hydro/deAcase_b/a-brl"/>
</dbReference>
<evidence type="ECO:0000313" key="4">
    <source>
        <dbReference type="EMBL" id="GGE13865.1"/>
    </source>
</evidence>
<protein>
    <submittedName>
        <fullName evidence="4">Polysaccharide deacetylase</fullName>
    </submittedName>
</protein>
<keyword evidence="2" id="KW-0378">Hydrolase</keyword>
<proteinExistence type="predicted"/>
<keyword evidence="1" id="KW-0479">Metal-binding</keyword>
<dbReference type="GO" id="GO:0046872">
    <property type="term" value="F:metal ion binding"/>
    <property type="evidence" value="ECO:0007669"/>
    <property type="project" value="UniProtKB-KW"/>
</dbReference>
<dbReference type="EMBL" id="BMKM01000002">
    <property type="protein sequence ID" value="GGE13865.1"/>
    <property type="molecule type" value="Genomic_DNA"/>
</dbReference>
<evidence type="ECO:0000256" key="2">
    <source>
        <dbReference type="ARBA" id="ARBA00022801"/>
    </source>
</evidence>
<gene>
    <name evidence="4" type="ORF">GCM10011516_09630</name>
</gene>
<dbReference type="InterPro" id="IPR002509">
    <property type="entry name" value="NODB_dom"/>
</dbReference>
<reference evidence="4" key="2">
    <citation type="submission" date="2020-09" db="EMBL/GenBank/DDBJ databases">
        <authorList>
            <person name="Sun Q."/>
            <person name="Zhou Y."/>
        </authorList>
    </citation>
    <scope>NUCLEOTIDE SEQUENCE</scope>
    <source>
        <strain evidence="4">CGMCC 1.15966</strain>
    </source>
</reference>
<dbReference type="InterPro" id="IPR050248">
    <property type="entry name" value="Polysacc_deacetylase_ArnD"/>
</dbReference>
<reference evidence="4" key="1">
    <citation type="journal article" date="2014" name="Int. J. Syst. Evol. Microbiol.">
        <title>Complete genome sequence of Corynebacterium casei LMG S-19264T (=DSM 44701T), isolated from a smear-ripened cheese.</title>
        <authorList>
            <consortium name="US DOE Joint Genome Institute (JGI-PGF)"/>
            <person name="Walter F."/>
            <person name="Albersmeier A."/>
            <person name="Kalinowski J."/>
            <person name="Ruckert C."/>
        </authorList>
    </citation>
    <scope>NUCLEOTIDE SEQUENCE</scope>
    <source>
        <strain evidence="4">CGMCC 1.15966</strain>
    </source>
</reference>